<dbReference type="AlphaFoldDB" id="A0A1R3R7R1"/>
<dbReference type="OMA" id="MLRCYSP"/>
<evidence type="ECO:0000313" key="2">
    <source>
        <dbReference type="Proteomes" id="UP000188318"/>
    </source>
</evidence>
<dbReference type="VEuPathDB" id="FungiDB:ASPCADRAFT_178861"/>
<proteinExistence type="predicted"/>
<accession>A0A1R3R7R1</accession>
<dbReference type="EMBL" id="KV907517">
    <property type="protein sequence ID" value="OOF90516.1"/>
    <property type="molecule type" value="Genomic_DNA"/>
</dbReference>
<gene>
    <name evidence="1" type="ORF">ASPCADRAFT_178861</name>
</gene>
<evidence type="ECO:0000313" key="1">
    <source>
        <dbReference type="EMBL" id="OOF90516.1"/>
    </source>
</evidence>
<keyword evidence="2" id="KW-1185">Reference proteome</keyword>
<organism evidence="1 2">
    <name type="scientific">Aspergillus carbonarius (strain ITEM 5010)</name>
    <dbReference type="NCBI Taxonomy" id="602072"/>
    <lineage>
        <taxon>Eukaryota</taxon>
        <taxon>Fungi</taxon>
        <taxon>Dikarya</taxon>
        <taxon>Ascomycota</taxon>
        <taxon>Pezizomycotina</taxon>
        <taxon>Eurotiomycetes</taxon>
        <taxon>Eurotiomycetidae</taxon>
        <taxon>Eurotiales</taxon>
        <taxon>Aspergillaceae</taxon>
        <taxon>Aspergillus</taxon>
        <taxon>Aspergillus subgen. Circumdati</taxon>
    </lineage>
</organism>
<dbReference type="STRING" id="602072.A0A1R3R7R1"/>
<reference evidence="2" key="1">
    <citation type="journal article" date="2017" name="Genome Biol.">
        <title>Comparative genomics reveals high biological diversity and specific adaptations in the industrially and medically important fungal genus Aspergillus.</title>
        <authorList>
            <person name="de Vries R.P."/>
            <person name="Riley R."/>
            <person name="Wiebenga A."/>
            <person name="Aguilar-Osorio G."/>
            <person name="Amillis S."/>
            <person name="Uchima C.A."/>
            <person name="Anderluh G."/>
            <person name="Asadollahi M."/>
            <person name="Askin M."/>
            <person name="Barry K."/>
            <person name="Battaglia E."/>
            <person name="Bayram O."/>
            <person name="Benocci T."/>
            <person name="Braus-Stromeyer S.A."/>
            <person name="Caldana C."/>
            <person name="Canovas D."/>
            <person name="Cerqueira G.C."/>
            <person name="Chen F."/>
            <person name="Chen W."/>
            <person name="Choi C."/>
            <person name="Clum A."/>
            <person name="Dos Santos R.A."/>
            <person name="Damasio A.R."/>
            <person name="Diallinas G."/>
            <person name="Emri T."/>
            <person name="Fekete E."/>
            <person name="Flipphi M."/>
            <person name="Freyberg S."/>
            <person name="Gallo A."/>
            <person name="Gournas C."/>
            <person name="Habgood R."/>
            <person name="Hainaut M."/>
            <person name="Harispe M.L."/>
            <person name="Henrissat B."/>
            <person name="Hilden K.S."/>
            <person name="Hope R."/>
            <person name="Hossain A."/>
            <person name="Karabika E."/>
            <person name="Karaffa L."/>
            <person name="Karanyi Z."/>
            <person name="Krasevec N."/>
            <person name="Kuo A."/>
            <person name="Kusch H."/>
            <person name="LaButti K."/>
            <person name="Lagendijk E.L."/>
            <person name="Lapidus A."/>
            <person name="Levasseur A."/>
            <person name="Lindquist E."/>
            <person name="Lipzen A."/>
            <person name="Logrieco A.F."/>
            <person name="MacCabe A."/>
            <person name="Maekelae M.R."/>
            <person name="Malavazi I."/>
            <person name="Melin P."/>
            <person name="Meyer V."/>
            <person name="Mielnichuk N."/>
            <person name="Miskei M."/>
            <person name="Molnar A.P."/>
            <person name="Mule G."/>
            <person name="Ngan C.Y."/>
            <person name="Orejas M."/>
            <person name="Orosz E."/>
            <person name="Ouedraogo J.P."/>
            <person name="Overkamp K.M."/>
            <person name="Park H.-S."/>
            <person name="Perrone G."/>
            <person name="Piumi F."/>
            <person name="Punt P.J."/>
            <person name="Ram A.F."/>
            <person name="Ramon A."/>
            <person name="Rauscher S."/>
            <person name="Record E."/>
            <person name="Riano-Pachon D.M."/>
            <person name="Robert V."/>
            <person name="Roehrig J."/>
            <person name="Ruller R."/>
            <person name="Salamov A."/>
            <person name="Salih N.S."/>
            <person name="Samson R.A."/>
            <person name="Sandor E."/>
            <person name="Sanguinetti M."/>
            <person name="Schuetze T."/>
            <person name="Sepcic K."/>
            <person name="Shelest E."/>
            <person name="Sherlock G."/>
            <person name="Sophianopoulou V."/>
            <person name="Squina F.M."/>
            <person name="Sun H."/>
            <person name="Susca A."/>
            <person name="Todd R.B."/>
            <person name="Tsang A."/>
            <person name="Unkles S.E."/>
            <person name="van de Wiele N."/>
            <person name="van Rossen-Uffink D."/>
            <person name="Oliveira J.V."/>
            <person name="Vesth T.C."/>
            <person name="Visser J."/>
            <person name="Yu J.-H."/>
            <person name="Zhou M."/>
            <person name="Andersen M.R."/>
            <person name="Archer D.B."/>
            <person name="Baker S.E."/>
            <person name="Benoit I."/>
            <person name="Brakhage A.A."/>
            <person name="Braus G.H."/>
            <person name="Fischer R."/>
            <person name="Frisvad J.C."/>
            <person name="Goldman G.H."/>
            <person name="Houbraken J."/>
            <person name="Oakley B."/>
            <person name="Pocsi I."/>
            <person name="Scazzocchio C."/>
            <person name="Seiboth B."/>
            <person name="vanKuyk P.A."/>
            <person name="Wortman J."/>
            <person name="Dyer P.S."/>
            <person name="Grigoriev I.V."/>
        </authorList>
    </citation>
    <scope>NUCLEOTIDE SEQUENCE [LARGE SCALE GENOMIC DNA]</scope>
    <source>
        <strain evidence="2">ITEM 5010</strain>
    </source>
</reference>
<dbReference type="Proteomes" id="UP000188318">
    <property type="component" value="Unassembled WGS sequence"/>
</dbReference>
<name>A0A1R3R7R1_ASPC5</name>
<sequence length="367" mass="41792">MPTLKKTRKDGPEDSKFISSLRRRNQLHRKSAFEMGRIDDFDITADEDDWNELVKKGRVKNFSINTLPAEFFGPASKASHRQYAMLRSYSPLIQSRHKFYDNMGRFGFNTDLISEASKTLKSSDDWCKYICVLRKGIPESRLQEGDPAWPGSFMAAKRLQEQTATVNGVHDGVRYDRNQPDAEFTDAEDESTPNAAIIVLLQAISQMVPQSRVEWVLNKVRFVAIFKDGRSFHAYTDGALRSKVGLHPMAIVEVKKCVRGKGKQAIIIQETCQVIGWLMQTTADMAVFNGHFLLVSQDRHQIFITFAQYKKGLEDYLKTGQNTDEFLVMETYGPWNAENASHLEHFAPIILSAVQISMRQQIRSNDG</sequence>
<dbReference type="OrthoDB" id="3508621at2759"/>
<protein>
    <submittedName>
        <fullName evidence="1">Uncharacterized protein</fullName>
    </submittedName>
</protein>